<dbReference type="GO" id="GO:0051276">
    <property type="term" value="P:chromosome organization"/>
    <property type="evidence" value="ECO:0007669"/>
    <property type="project" value="InterPro"/>
</dbReference>
<gene>
    <name evidence="1" type="ORF">A2172_05295</name>
</gene>
<protein>
    <recommendedName>
        <fullName evidence="3">Terminase small subunit</fullName>
    </recommendedName>
</protein>
<dbReference type="STRING" id="1802593.A2172_05295"/>
<accession>A0A1G1W4Z2</accession>
<reference evidence="1 2" key="1">
    <citation type="journal article" date="2016" name="Nat. Commun.">
        <title>Thousands of microbial genomes shed light on interconnected biogeochemical processes in an aquifer system.</title>
        <authorList>
            <person name="Anantharaman K."/>
            <person name="Brown C.T."/>
            <person name="Hug L.A."/>
            <person name="Sharon I."/>
            <person name="Castelle C.J."/>
            <person name="Probst A.J."/>
            <person name="Thomas B.C."/>
            <person name="Singh A."/>
            <person name="Wilkins M.J."/>
            <person name="Karaoz U."/>
            <person name="Brodie E.L."/>
            <person name="Williams K.H."/>
            <person name="Hubbard S.S."/>
            <person name="Banfield J.F."/>
        </authorList>
    </citation>
    <scope>NUCLEOTIDE SEQUENCE [LARGE SCALE GENOMIC DNA]</scope>
</reference>
<dbReference type="AlphaFoldDB" id="A0A1G1W4Z2"/>
<dbReference type="InterPro" id="IPR038713">
    <property type="entry name" value="Terminase_Gp1_N_sf"/>
</dbReference>
<name>A0A1G1W4Z2_9BACT</name>
<evidence type="ECO:0008006" key="3">
    <source>
        <dbReference type="Google" id="ProtNLM"/>
    </source>
</evidence>
<dbReference type="Gene3D" id="1.10.10.1400">
    <property type="entry name" value="Terminase, small subunit, N-terminal DNA-binding domain, HTH motif"/>
    <property type="match status" value="1"/>
</dbReference>
<dbReference type="Pfam" id="PF03592">
    <property type="entry name" value="Terminase_2"/>
    <property type="match status" value="1"/>
</dbReference>
<sequence length="125" mass="14131">MVSTESKDLTIKQKKFLLKYFEYGNGTQAALEVYRTENPVVAASIAHENLRKLQNHVQTLMEKRGLDLNRLLDVLDEGLKKADYGAKHRYLETAAKWLGIEAEVEAKALVRADQAVVFQVVKGDK</sequence>
<evidence type="ECO:0000313" key="1">
    <source>
        <dbReference type="EMBL" id="OGY22756.1"/>
    </source>
</evidence>
<dbReference type="EMBL" id="MHCP01000036">
    <property type="protein sequence ID" value="OGY22756.1"/>
    <property type="molecule type" value="Genomic_DNA"/>
</dbReference>
<organism evidence="1 2">
    <name type="scientific">Candidatus Woykebacteria bacterium RBG_13_40_15</name>
    <dbReference type="NCBI Taxonomy" id="1802593"/>
    <lineage>
        <taxon>Bacteria</taxon>
        <taxon>Candidatus Woykeibacteriota</taxon>
    </lineage>
</organism>
<dbReference type="InterPro" id="IPR005335">
    <property type="entry name" value="Terminase_ssu"/>
</dbReference>
<comment type="caution">
    <text evidence="1">The sequence shown here is derived from an EMBL/GenBank/DDBJ whole genome shotgun (WGS) entry which is preliminary data.</text>
</comment>
<proteinExistence type="predicted"/>
<evidence type="ECO:0000313" key="2">
    <source>
        <dbReference type="Proteomes" id="UP000176631"/>
    </source>
</evidence>
<dbReference type="Proteomes" id="UP000176631">
    <property type="component" value="Unassembled WGS sequence"/>
</dbReference>